<name>A0A7S9DZ42_9ALTE</name>
<dbReference type="Proteomes" id="UP000595095">
    <property type="component" value="Chromosome"/>
</dbReference>
<dbReference type="AlphaFoldDB" id="A0A7S9DZ42"/>
<dbReference type="KEGG" id="smaa:IT774_05120"/>
<accession>A0A7S9DZ42</accession>
<dbReference type="EMBL" id="CP064795">
    <property type="protein sequence ID" value="QPG06555.1"/>
    <property type="molecule type" value="Genomic_DNA"/>
</dbReference>
<evidence type="ECO:0008006" key="3">
    <source>
        <dbReference type="Google" id="ProtNLM"/>
    </source>
</evidence>
<reference evidence="1 2" key="1">
    <citation type="submission" date="2020-11" db="EMBL/GenBank/DDBJ databases">
        <title>Complete genome sequence for Salinimonas sp. strain G2-b.</title>
        <authorList>
            <person name="Park S.-J."/>
        </authorList>
    </citation>
    <scope>NUCLEOTIDE SEQUENCE [LARGE SCALE GENOMIC DNA]</scope>
    <source>
        <strain evidence="1 2">G2-b</strain>
    </source>
</reference>
<dbReference type="RefSeq" id="WP_195811631.1">
    <property type="nucleotide sequence ID" value="NZ_CP064795.1"/>
</dbReference>
<sequence>MTPFVPESRLTAIAIGVRNSAFIADEVAPRADTGGTAEFKWTEYNPEETFTIPNTLVGRRSRTNDVEFTATQKNDAVEDYGLSDLIPYEDVMKAQNHPAFDPEGMATSKLSELVALDREKRVADRVMSAANYANSEVITAGDKWTASTSKPIAQIVDAMNSMLVTPNIMVLGRAEAWALRQNPQIIKAYNGSLGDEGLVPLNFIRELFGLEKIVVGESKFNAARKGQPMTLTQLWSGGASLIYQKPMAQLRDDLTFMLTAEWGGKVAARQELGAGEVGIRGGVRVTVGDSVKEVLISKEAGFFLQGVV</sequence>
<gene>
    <name evidence="1" type="ORF">IT774_05120</name>
</gene>
<dbReference type="InterPro" id="IPR005564">
    <property type="entry name" value="Major_capsid_GpE"/>
</dbReference>
<dbReference type="Gene3D" id="3.90.1690.10">
    <property type="entry name" value="phage-related protein like domain"/>
    <property type="match status" value="1"/>
</dbReference>
<keyword evidence="2" id="KW-1185">Reference proteome</keyword>
<organism evidence="1 2">
    <name type="scientific">Salinimonas marina</name>
    <dbReference type="NCBI Taxonomy" id="2785918"/>
    <lineage>
        <taxon>Bacteria</taxon>
        <taxon>Pseudomonadati</taxon>
        <taxon>Pseudomonadota</taxon>
        <taxon>Gammaproteobacteria</taxon>
        <taxon>Alteromonadales</taxon>
        <taxon>Alteromonadaceae</taxon>
        <taxon>Alteromonas/Salinimonas group</taxon>
        <taxon>Salinimonas</taxon>
    </lineage>
</organism>
<evidence type="ECO:0000313" key="1">
    <source>
        <dbReference type="EMBL" id="QPG06555.1"/>
    </source>
</evidence>
<protein>
    <recommendedName>
        <fullName evidence="3">Capsid protein</fullName>
    </recommendedName>
</protein>
<dbReference type="Pfam" id="PF03864">
    <property type="entry name" value="Phage_cap_E"/>
    <property type="match status" value="1"/>
</dbReference>
<dbReference type="InterPro" id="IPR053738">
    <property type="entry name" value="Lambda_capsid_assembly"/>
</dbReference>
<evidence type="ECO:0000313" key="2">
    <source>
        <dbReference type="Proteomes" id="UP000595095"/>
    </source>
</evidence>
<proteinExistence type="predicted"/>